<keyword evidence="6" id="KW-1185">Reference proteome</keyword>
<dbReference type="PANTHER" id="PTHR12599">
    <property type="entry name" value="PTERIN-4-ALPHA-CARBINOLAMINE DEHYDRATASE"/>
    <property type="match status" value="1"/>
</dbReference>
<dbReference type="EMBL" id="CP018095">
    <property type="protein sequence ID" value="APF36255.1"/>
    <property type="molecule type" value="Genomic_DNA"/>
</dbReference>
<dbReference type="NCBIfam" id="NF002017">
    <property type="entry name" value="PRK00823.1-2"/>
    <property type="match status" value="1"/>
</dbReference>
<dbReference type="GO" id="GO:0008124">
    <property type="term" value="F:4-alpha-hydroxytetrahydrobiopterin dehydratase activity"/>
    <property type="evidence" value="ECO:0007669"/>
    <property type="project" value="UniProtKB-UniRule"/>
</dbReference>
<evidence type="ECO:0000256" key="2">
    <source>
        <dbReference type="ARBA" id="ARBA00006472"/>
    </source>
</evidence>
<evidence type="ECO:0000313" key="5">
    <source>
        <dbReference type="EMBL" id="APF36255.1"/>
    </source>
</evidence>
<dbReference type="InterPro" id="IPR001533">
    <property type="entry name" value="Pterin_deHydtase"/>
</dbReference>
<gene>
    <name evidence="5" type="ORF">BOQ54_02040</name>
</gene>
<dbReference type="KEGG" id="cdq:BOQ54_02040"/>
<dbReference type="CDD" id="cd00913">
    <property type="entry name" value="PCD_DCoH_subfamily_a"/>
    <property type="match status" value="1"/>
</dbReference>
<dbReference type="Pfam" id="PF01329">
    <property type="entry name" value="Pterin_4a"/>
    <property type="match status" value="1"/>
</dbReference>
<keyword evidence="3 4" id="KW-0456">Lyase</keyword>
<comment type="similarity">
    <text evidence="2 4">Belongs to the pterin-4-alpha-carbinolamine dehydratase family.</text>
</comment>
<proteinExistence type="inferred from homology"/>
<evidence type="ECO:0000256" key="4">
    <source>
        <dbReference type="HAMAP-Rule" id="MF_00434"/>
    </source>
</evidence>
<dbReference type="GO" id="GO:0006729">
    <property type="term" value="P:tetrahydrobiopterin biosynthetic process"/>
    <property type="evidence" value="ECO:0007669"/>
    <property type="project" value="InterPro"/>
</dbReference>
<evidence type="ECO:0000256" key="1">
    <source>
        <dbReference type="ARBA" id="ARBA00001554"/>
    </source>
</evidence>
<evidence type="ECO:0000313" key="6">
    <source>
        <dbReference type="Proteomes" id="UP000182703"/>
    </source>
</evidence>
<dbReference type="Proteomes" id="UP000182703">
    <property type="component" value="Chromosome"/>
</dbReference>
<dbReference type="SUPFAM" id="SSF55248">
    <property type="entry name" value="PCD-like"/>
    <property type="match status" value="1"/>
</dbReference>
<dbReference type="RefSeq" id="WP_055459829.1">
    <property type="nucleotide sequence ID" value="NZ_CP018095.1"/>
</dbReference>
<accession>A0AAC9JQ53</accession>
<reference evidence="5 6" key="1">
    <citation type="submission" date="2016-11" db="EMBL/GenBank/DDBJ databases">
        <title>Complete genome sequence of the aerobically denitrifying bacterium Chelatococcus daeguensis TAD1.</title>
        <authorList>
            <person name="Yang Y."/>
            <person name="Huang S."/>
            <person name="Lin E."/>
        </authorList>
    </citation>
    <scope>NUCLEOTIDE SEQUENCE [LARGE SCALE GENOMIC DNA]</scope>
    <source>
        <strain evidence="5 6">TAD1</strain>
    </source>
</reference>
<dbReference type="AlphaFoldDB" id="A0AAC9JQ53"/>
<dbReference type="HAMAP" id="MF_00434">
    <property type="entry name" value="Pterin_4_alpha"/>
    <property type="match status" value="1"/>
</dbReference>
<evidence type="ECO:0000256" key="3">
    <source>
        <dbReference type="ARBA" id="ARBA00023239"/>
    </source>
</evidence>
<protein>
    <recommendedName>
        <fullName evidence="4">Putative pterin-4-alpha-carbinolamine dehydratase</fullName>
        <shortName evidence="4">PHS</shortName>
        <ecNumber evidence="4">4.2.1.96</ecNumber>
    </recommendedName>
    <alternativeName>
        <fullName evidence="4">4-alpha-hydroxy-tetrahydropterin dehydratase</fullName>
    </alternativeName>
    <alternativeName>
        <fullName evidence="4">Pterin carbinolamine dehydratase</fullName>
        <shortName evidence="4">PCD</shortName>
    </alternativeName>
</protein>
<comment type="catalytic activity">
    <reaction evidence="1 4">
        <text>(4aS,6R)-4a-hydroxy-L-erythro-5,6,7,8-tetrahydrobiopterin = (6R)-L-erythro-6,7-dihydrobiopterin + H2O</text>
        <dbReference type="Rhea" id="RHEA:11920"/>
        <dbReference type="ChEBI" id="CHEBI:15377"/>
        <dbReference type="ChEBI" id="CHEBI:15642"/>
        <dbReference type="ChEBI" id="CHEBI:43120"/>
        <dbReference type="EC" id="4.2.1.96"/>
    </reaction>
</comment>
<organism evidence="5 6">
    <name type="scientific">Chelatococcus daeguensis</name>
    <dbReference type="NCBI Taxonomy" id="444444"/>
    <lineage>
        <taxon>Bacteria</taxon>
        <taxon>Pseudomonadati</taxon>
        <taxon>Pseudomonadota</taxon>
        <taxon>Alphaproteobacteria</taxon>
        <taxon>Hyphomicrobiales</taxon>
        <taxon>Chelatococcaceae</taxon>
        <taxon>Chelatococcus</taxon>
    </lineage>
</organism>
<dbReference type="PANTHER" id="PTHR12599:SF0">
    <property type="entry name" value="PTERIN-4-ALPHA-CARBINOLAMINE DEHYDRATASE"/>
    <property type="match status" value="1"/>
</dbReference>
<dbReference type="InterPro" id="IPR036428">
    <property type="entry name" value="PCD_sf"/>
</dbReference>
<name>A0AAC9JQ53_9HYPH</name>
<sequence length="116" mass="12658">MTDDLATKTCTPCKGGTPPLSPEAVAHYAKQVPQWEVNGDATRIARTFRFRNYAGAFAFVARVSEIAEEQGHHPDITFGWGYATVTLQTHKIKGLHENDFIMAARIDEIAGGEPAA</sequence>
<dbReference type="Gene3D" id="3.30.1360.20">
    <property type="entry name" value="Transcriptional coactivator/pterin dehydratase"/>
    <property type="match status" value="1"/>
</dbReference>
<dbReference type="EC" id="4.2.1.96" evidence="4"/>